<dbReference type="SUPFAM" id="SSF48452">
    <property type="entry name" value="TPR-like"/>
    <property type="match status" value="1"/>
</dbReference>
<gene>
    <name evidence="4" type="ORF">SAMN05421803_11786</name>
</gene>
<evidence type="ECO:0000256" key="2">
    <source>
        <dbReference type="ARBA" id="ARBA00022840"/>
    </source>
</evidence>
<keyword evidence="1" id="KW-0547">Nucleotide-binding</keyword>
<dbReference type="PRINTS" id="PR00038">
    <property type="entry name" value="HTHLUXR"/>
</dbReference>
<sequence length="993" mass="105261">MPPEHAAATAPDRLGIMAPMPLLPGTAPVLVGRAAPLAALTAHARRCRTEESGALLLGGDAGIGKSRLVAEFARTQENVLVGGCLELGVDGLAYAPFTTALRRLLRERGPALFTTGEEENELARLLPELGPVPGRGHRDRNVLFGLVLHVLRTAAGDSGLTLVLEDLHWADGATLDLLVFLIRNLDLPGVQLVATYRSDDLPRAHPLRRLLPELERLPPVVRTELAPLTRAEVEEQVRALTGRTPDPAALDDLYRRSDGIPLYVEALAAADAPRPGGVPEAFRDLLLAPVDRLEDTPRSVLRLAAVGAVSGTVSHEVLRRAADLPDRELEAALHGLVDARLLHVDGDGYRFRHALLREAVHEALLPGTRTRLHLLLAGIIGADPGAVPPERRAAELAHHFQAAHDLPRAVASAWDAAERAGQALAHGERLAMLRRVLELWDRVPGAPALLGGREHPEVLAEAALAALQAGHPRTAWHLCDEALAELPAEAADDPGRALRAMVLRCRGQARTHCVDAGAEDDLAQALRLHPPGDPGYARMLSIVARETMFRTDGRGPLDRSAEDLSREAIAAAERSGDDSALAAALVTLGSVLMGRGLLDRGRPHVERSIGLSRRIGDPMMEARGVNNLSHYLREQGEHTRALELLEGFLSAPDRAGSAWVYGSFTSQNLAETHYELGHLDTARAVSARALGHSPTPMHRVFLLVPATRAAVAAGDTAAARSGADRAGLREAGIATVDRASALSLERLDQAQQAVSAWLDLLLAEGEAATARDYAAHILRRPGFTGSLGYGWVVNDLAAEAVRRAGGGNGDRVRDLVAERLAMPVRGPVQEAFRASASARLAEGTAEPGEVLDRWAAAVAAWEATPLVLHLASARLRAARAALAVRDQERARAWWEPVGPAAAASGAAPLGHEAAALGRRAGFTAPDRGAPAGLTPRETEVLRLLAAGATNAQIAAELFISPKTASVHVSNILAKLGVANRSSAGARARALGLD</sequence>
<name>A0A1M6RFL5_9ACTN</name>
<evidence type="ECO:0000259" key="3">
    <source>
        <dbReference type="PROSITE" id="PS50043"/>
    </source>
</evidence>
<dbReference type="GO" id="GO:0003677">
    <property type="term" value="F:DNA binding"/>
    <property type="evidence" value="ECO:0007669"/>
    <property type="project" value="InterPro"/>
</dbReference>
<dbReference type="GO" id="GO:0006355">
    <property type="term" value="P:regulation of DNA-templated transcription"/>
    <property type="evidence" value="ECO:0007669"/>
    <property type="project" value="InterPro"/>
</dbReference>
<dbReference type="Pfam" id="PF13191">
    <property type="entry name" value="AAA_16"/>
    <property type="match status" value="1"/>
</dbReference>
<dbReference type="GO" id="GO:0005524">
    <property type="term" value="F:ATP binding"/>
    <property type="evidence" value="ECO:0007669"/>
    <property type="project" value="UniProtKB-KW"/>
</dbReference>
<dbReference type="InterPro" id="IPR016032">
    <property type="entry name" value="Sig_transdc_resp-reg_C-effctor"/>
</dbReference>
<dbReference type="InterPro" id="IPR000792">
    <property type="entry name" value="Tscrpt_reg_LuxR_C"/>
</dbReference>
<dbReference type="EMBL" id="FQZK01000017">
    <property type="protein sequence ID" value="SHK31193.1"/>
    <property type="molecule type" value="Genomic_DNA"/>
</dbReference>
<protein>
    <submittedName>
        <fullName evidence="4">Regulatory protein, luxR family</fullName>
    </submittedName>
</protein>
<reference evidence="4 5" key="1">
    <citation type="submission" date="2016-11" db="EMBL/GenBank/DDBJ databases">
        <authorList>
            <person name="Jaros S."/>
            <person name="Januszkiewicz K."/>
            <person name="Wedrychowicz H."/>
        </authorList>
    </citation>
    <scope>NUCLEOTIDE SEQUENCE [LARGE SCALE GENOMIC DNA]</scope>
    <source>
        <strain evidence="4 5">CGMCC 4.5723</strain>
    </source>
</reference>
<dbReference type="CDD" id="cd06170">
    <property type="entry name" value="LuxR_C_like"/>
    <property type="match status" value="1"/>
</dbReference>
<keyword evidence="2" id="KW-0067">ATP-binding</keyword>
<dbReference type="Gene3D" id="1.10.10.10">
    <property type="entry name" value="Winged helix-like DNA-binding domain superfamily/Winged helix DNA-binding domain"/>
    <property type="match status" value="1"/>
</dbReference>
<dbReference type="Proteomes" id="UP000184452">
    <property type="component" value="Unassembled WGS sequence"/>
</dbReference>
<evidence type="ECO:0000313" key="4">
    <source>
        <dbReference type="EMBL" id="SHK31193.1"/>
    </source>
</evidence>
<dbReference type="GO" id="GO:0005737">
    <property type="term" value="C:cytoplasm"/>
    <property type="evidence" value="ECO:0007669"/>
    <property type="project" value="TreeGrafter"/>
</dbReference>
<dbReference type="InterPro" id="IPR036388">
    <property type="entry name" value="WH-like_DNA-bd_sf"/>
</dbReference>
<dbReference type="InterPro" id="IPR041664">
    <property type="entry name" value="AAA_16"/>
</dbReference>
<dbReference type="PROSITE" id="PS50043">
    <property type="entry name" value="HTH_LUXR_2"/>
    <property type="match status" value="1"/>
</dbReference>
<evidence type="ECO:0000313" key="5">
    <source>
        <dbReference type="Proteomes" id="UP000184452"/>
    </source>
</evidence>
<organism evidence="4 5">
    <name type="scientific">Nocardiopsis flavescens</name>
    <dbReference type="NCBI Taxonomy" id="758803"/>
    <lineage>
        <taxon>Bacteria</taxon>
        <taxon>Bacillati</taxon>
        <taxon>Actinomycetota</taxon>
        <taxon>Actinomycetes</taxon>
        <taxon>Streptosporangiales</taxon>
        <taxon>Nocardiopsidaceae</taxon>
        <taxon>Nocardiopsis</taxon>
    </lineage>
</organism>
<dbReference type="PANTHER" id="PTHR16305">
    <property type="entry name" value="TESTICULAR SOLUBLE ADENYLYL CYCLASE"/>
    <property type="match status" value="1"/>
</dbReference>
<dbReference type="SUPFAM" id="SSF52540">
    <property type="entry name" value="P-loop containing nucleoside triphosphate hydrolases"/>
    <property type="match status" value="1"/>
</dbReference>
<dbReference type="InterPro" id="IPR027417">
    <property type="entry name" value="P-loop_NTPase"/>
</dbReference>
<evidence type="ECO:0000256" key="1">
    <source>
        <dbReference type="ARBA" id="ARBA00022741"/>
    </source>
</evidence>
<dbReference type="SUPFAM" id="SSF46894">
    <property type="entry name" value="C-terminal effector domain of the bipartite response regulators"/>
    <property type="match status" value="1"/>
</dbReference>
<keyword evidence="5" id="KW-1185">Reference proteome</keyword>
<dbReference type="Gene3D" id="1.25.40.10">
    <property type="entry name" value="Tetratricopeptide repeat domain"/>
    <property type="match status" value="1"/>
</dbReference>
<accession>A0A1M6RFL5</accession>
<dbReference type="Pfam" id="PF00196">
    <property type="entry name" value="GerE"/>
    <property type="match status" value="1"/>
</dbReference>
<dbReference type="SMART" id="SM00421">
    <property type="entry name" value="HTH_LUXR"/>
    <property type="match status" value="1"/>
</dbReference>
<dbReference type="AlphaFoldDB" id="A0A1M6RFL5"/>
<feature type="domain" description="HTH luxR-type" evidence="3">
    <location>
        <begin position="926"/>
        <end position="991"/>
    </location>
</feature>
<dbReference type="InterPro" id="IPR011990">
    <property type="entry name" value="TPR-like_helical_dom_sf"/>
</dbReference>
<proteinExistence type="predicted"/>
<dbReference type="STRING" id="758803.SAMN05421803_11786"/>
<dbReference type="GO" id="GO:0004016">
    <property type="term" value="F:adenylate cyclase activity"/>
    <property type="evidence" value="ECO:0007669"/>
    <property type="project" value="TreeGrafter"/>
</dbReference>
<dbReference type="PANTHER" id="PTHR16305:SF35">
    <property type="entry name" value="TRANSCRIPTIONAL ACTIVATOR DOMAIN"/>
    <property type="match status" value="1"/>
</dbReference>